<keyword evidence="3" id="KW-0808">Transferase</keyword>
<evidence type="ECO:0000256" key="3">
    <source>
        <dbReference type="ARBA" id="ARBA00022679"/>
    </source>
</evidence>
<dbReference type="GO" id="GO:0016020">
    <property type="term" value="C:membrane"/>
    <property type="evidence" value="ECO:0007669"/>
    <property type="project" value="UniProtKB-SubCell"/>
</dbReference>
<sequence>MIYYIKEELKEFRKLKYLQNTFSTSCEDIKKRGYYPDKPLSREEGDFHIAYDYLTLEYQFLLTCAPRNHYCFIIDKKQNPDFQSKMVALSNCFENVHIVNNMFKMESNGTRINLGNYECMKYLSSKNSEYLVTLNNDDMPLKTNGEIAEIL</sequence>
<keyword evidence="4" id="KW-0472">Membrane</keyword>
<keyword evidence="6" id="KW-1185">Reference proteome</keyword>
<dbReference type="Proteomes" id="UP000035680">
    <property type="component" value="Unassembled WGS sequence"/>
</dbReference>
<keyword evidence="5" id="KW-0325">Glycoprotein</keyword>
<dbReference type="Pfam" id="PF02485">
    <property type="entry name" value="Branch"/>
    <property type="match status" value="1"/>
</dbReference>
<evidence type="ECO:0000313" key="7">
    <source>
        <dbReference type="WBParaSite" id="SVE_0316100.1"/>
    </source>
</evidence>
<proteinExistence type="predicted"/>
<comment type="subcellular location">
    <subcellularLocation>
        <location evidence="1">Membrane</location>
        <topology evidence="1">Single-pass type II membrane protein</topology>
    </subcellularLocation>
</comment>
<organism evidence="6 7">
    <name type="scientific">Strongyloides venezuelensis</name>
    <name type="common">Threadworm</name>
    <dbReference type="NCBI Taxonomy" id="75913"/>
    <lineage>
        <taxon>Eukaryota</taxon>
        <taxon>Metazoa</taxon>
        <taxon>Ecdysozoa</taxon>
        <taxon>Nematoda</taxon>
        <taxon>Chromadorea</taxon>
        <taxon>Rhabditida</taxon>
        <taxon>Tylenchina</taxon>
        <taxon>Panagrolaimomorpha</taxon>
        <taxon>Strongyloidoidea</taxon>
        <taxon>Strongyloididae</taxon>
        <taxon>Strongyloides</taxon>
    </lineage>
</organism>
<dbReference type="InterPro" id="IPR003406">
    <property type="entry name" value="Glyco_trans_14"/>
</dbReference>
<dbReference type="AlphaFoldDB" id="A0A0K0F2Y1"/>
<protein>
    <submittedName>
        <fullName evidence="7">Glyco_trans_2-like domain-containing protein</fullName>
    </submittedName>
</protein>
<dbReference type="PANTHER" id="PTHR46671:SF7">
    <property type="entry name" value="CORE-2_I-BRANCHING ENZYME"/>
    <property type="match status" value="1"/>
</dbReference>
<name>A0A0K0F2Y1_STRVS</name>
<evidence type="ECO:0000313" key="6">
    <source>
        <dbReference type="Proteomes" id="UP000035680"/>
    </source>
</evidence>
<dbReference type="WBParaSite" id="SVE_0316100.1">
    <property type="protein sequence ID" value="SVE_0316100.1"/>
    <property type="gene ID" value="SVE_0316100"/>
</dbReference>
<dbReference type="STRING" id="75913.A0A0K0F2Y1"/>
<evidence type="ECO:0000256" key="1">
    <source>
        <dbReference type="ARBA" id="ARBA00004606"/>
    </source>
</evidence>
<evidence type="ECO:0000256" key="4">
    <source>
        <dbReference type="ARBA" id="ARBA00023136"/>
    </source>
</evidence>
<evidence type="ECO:0000256" key="2">
    <source>
        <dbReference type="ARBA" id="ARBA00022676"/>
    </source>
</evidence>
<dbReference type="PANTHER" id="PTHR46671">
    <property type="entry name" value="PROTEIN CBG11221"/>
    <property type="match status" value="1"/>
</dbReference>
<keyword evidence="2" id="KW-0328">Glycosyltransferase</keyword>
<dbReference type="GO" id="GO:0016757">
    <property type="term" value="F:glycosyltransferase activity"/>
    <property type="evidence" value="ECO:0007669"/>
    <property type="project" value="UniProtKB-KW"/>
</dbReference>
<reference evidence="6" key="1">
    <citation type="submission" date="2014-07" db="EMBL/GenBank/DDBJ databases">
        <authorList>
            <person name="Martin A.A"/>
            <person name="De Silva N."/>
        </authorList>
    </citation>
    <scope>NUCLEOTIDE SEQUENCE</scope>
</reference>
<accession>A0A0K0F2Y1</accession>
<reference evidence="7" key="2">
    <citation type="submission" date="2015-08" db="UniProtKB">
        <authorList>
            <consortium name="WormBaseParasite"/>
        </authorList>
    </citation>
    <scope>IDENTIFICATION</scope>
</reference>
<evidence type="ECO:0000256" key="5">
    <source>
        <dbReference type="ARBA" id="ARBA00023180"/>
    </source>
</evidence>